<comment type="similarity">
    <text evidence="1">Belongs to the universal ribosomal protein uS2 family.</text>
</comment>
<dbReference type="PANTHER" id="PTHR12534">
    <property type="entry name" value="30S RIBOSOMAL PROTEIN S2 PROKARYOTIC AND ORGANELLAR"/>
    <property type="match status" value="1"/>
</dbReference>
<dbReference type="PRINTS" id="PR00395">
    <property type="entry name" value="RIBOSOMALS2"/>
</dbReference>
<dbReference type="Pfam" id="PF00318">
    <property type="entry name" value="Ribosomal_S2"/>
    <property type="match status" value="1"/>
</dbReference>
<keyword evidence="3" id="KW-0687">Ribonucleoprotein</keyword>
<dbReference type="CDD" id="cd01425">
    <property type="entry name" value="RPS2"/>
    <property type="match status" value="1"/>
</dbReference>
<evidence type="ECO:0000256" key="1">
    <source>
        <dbReference type="ARBA" id="ARBA00006242"/>
    </source>
</evidence>
<organism evidence="4">
    <name type="scientific">marine metagenome</name>
    <dbReference type="NCBI Taxonomy" id="408172"/>
    <lineage>
        <taxon>unclassified sequences</taxon>
        <taxon>metagenomes</taxon>
        <taxon>ecological metagenomes</taxon>
    </lineage>
</organism>
<evidence type="ECO:0008006" key="5">
    <source>
        <dbReference type="Google" id="ProtNLM"/>
    </source>
</evidence>
<sequence length="107" mass="11935">MLSIGIKELFEAGVHFGHQTRRWNPKMKQNIFEARNGIHLIDLQKTLKQLETACGFIGKVLRGGGTVLFVGTKKQAQQVIRESAEACGQPYVVDRWLGGQLTNLNTV</sequence>
<keyword evidence="2" id="KW-0689">Ribosomal protein</keyword>
<evidence type="ECO:0000313" key="4">
    <source>
        <dbReference type="EMBL" id="SVC85986.1"/>
    </source>
</evidence>
<proteinExistence type="inferred from homology"/>
<name>A0A382QKL4_9ZZZZ</name>
<gene>
    <name evidence="4" type="ORF">METZ01_LOCUS338840</name>
</gene>
<feature type="non-terminal residue" evidence="4">
    <location>
        <position position="1"/>
    </location>
</feature>
<dbReference type="InterPro" id="IPR001865">
    <property type="entry name" value="Ribosomal_uS2"/>
</dbReference>
<dbReference type="NCBIfam" id="TIGR01011">
    <property type="entry name" value="rpsB_bact"/>
    <property type="match status" value="1"/>
</dbReference>
<dbReference type="GO" id="GO:0003735">
    <property type="term" value="F:structural constituent of ribosome"/>
    <property type="evidence" value="ECO:0007669"/>
    <property type="project" value="InterPro"/>
</dbReference>
<reference evidence="4" key="1">
    <citation type="submission" date="2018-05" db="EMBL/GenBank/DDBJ databases">
        <authorList>
            <person name="Lanie J.A."/>
            <person name="Ng W.-L."/>
            <person name="Kazmierczak K.M."/>
            <person name="Andrzejewski T.M."/>
            <person name="Davidsen T.M."/>
            <person name="Wayne K.J."/>
            <person name="Tettelin H."/>
            <person name="Glass J.I."/>
            <person name="Rusch D."/>
            <person name="Podicherti R."/>
            <person name="Tsui H.-C.T."/>
            <person name="Winkler M.E."/>
        </authorList>
    </citation>
    <scope>NUCLEOTIDE SEQUENCE</scope>
</reference>
<dbReference type="InterPro" id="IPR023591">
    <property type="entry name" value="Ribosomal_uS2_flav_dom_sf"/>
</dbReference>
<dbReference type="InterPro" id="IPR018130">
    <property type="entry name" value="Ribosomal_uS2_CS"/>
</dbReference>
<dbReference type="PANTHER" id="PTHR12534:SF0">
    <property type="entry name" value="SMALL RIBOSOMAL SUBUNIT PROTEIN US2M"/>
    <property type="match status" value="1"/>
</dbReference>
<protein>
    <recommendedName>
        <fullName evidence="5">30S ribosomal protein S2</fullName>
    </recommendedName>
</protein>
<dbReference type="PROSITE" id="PS00962">
    <property type="entry name" value="RIBOSOMAL_S2_1"/>
    <property type="match status" value="1"/>
</dbReference>
<dbReference type="Gene3D" id="3.40.50.10490">
    <property type="entry name" value="Glucose-6-phosphate isomerase like protein, domain 1"/>
    <property type="match status" value="1"/>
</dbReference>
<evidence type="ECO:0000256" key="2">
    <source>
        <dbReference type="ARBA" id="ARBA00022980"/>
    </source>
</evidence>
<dbReference type="SUPFAM" id="SSF52313">
    <property type="entry name" value="Ribosomal protein S2"/>
    <property type="match status" value="1"/>
</dbReference>
<accession>A0A382QKL4</accession>
<dbReference type="EMBL" id="UINC01115163">
    <property type="protein sequence ID" value="SVC85986.1"/>
    <property type="molecule type" value="Genomic_DNA"/>
</dbReference>
<feature type="non-terminal residue" evidence="4">
    <location>
        <position position="107"/>
    </location>
</feature>
<dbReference type="GO" id="GO:0022627">
    <property type="term" value="C:cytosolic small ribosomal subunit"/>
    <property type="evidence" value="ECO:0007669"/>
    <property type="project" value="TreeGrafter"/>
</dbReference>
<dbReference type="GO" id="GO:0006412">
    <property type="term" value="P:translation"/>
    <property type="evidence" value="ECO:0007669"/>
    <property type="project" value="InterPro"/>
</dbReference>
<dbReference type="AlphaFoldDB" id="A0A382QKL4"/>
<dbReference type="InterPro" id="IPR005706">
    <property type="entry name" value="Ribosomal_uS2_bac/mit/plastid"/>
</dbReference>
<evidence type="ECO:0000256" key="3">
    <source>
        <dbReference type="ARBA" id="ARBA00023274"/>
    </source>
</evidence>